<evidence type="ECO:0000256" key="3">
    <source>
        <dbReference type="ARBA" id="ARBA00022448"/>
    </source>
</evidence>
<dbReference type="RefSeq" id="XP_070919354.1">
    <property type="nucleotide sequence ID" value="XM_071063253.1"/>
</dbReference>
<evidence type="ECO:0000256" key="6">
    <source>
        <dbReference type="SAM" id="MobiDB-lite"/>
    </source>
</evidence>
<dbReference type="SMART" id="SM00288">
    <property type="entry name" value="VHS"/>
    <property type="match status" value="1"/>
</dbReference>
<sequence length="635" mass="69128">MEAASARYAARDRWGEMAHPAPSQLQRFIQAACSPENYEPNLALNLEIADLINAKKGSAPREAAVAIVNYINHRNPNVSLLALNLLDICVKNCGYPFHLQISTKEFLNELVRRFPERPPIRPSRVQLKILEAIEEWRGTICETSRYKEDLGFIRDMHRLLSYKGYTFPEVRREDAAVLNPSDNLKSAEEMEEEEREAQSAKLQELIRRGTPEDLREANQLMKVMAGYDTRSKVDYRAKAAEEVAKIQQKARLLEERLEAFKPGDKMVDGDVFSELAAALSSAQPKIQKMCEEESDDHEAVARLLEINDSIHRTVERYKLLKKGDIDGAKQIARGAPVAAPGGKSTANELSLIDLDETDANGAAPAGQGAPKAAALEDDLLGLSIADTSSYGQAGGIALGFGANTNIPGPALLSSVTQSSTARGQQIPTSTPPPASFSNFSSFTSAPTSQSGTPQPAPKSAFSPPPPSQAAADPFAALGSFSSKPSTAAPAAATSAEDDEWNFSSALPPEAPSLPKEHAAVVSNTNIKIDMTANRTDATHPSINLIFSFSNNTPQPISELHFQLAVTKGYELQLRPQSGRTLDPKQSHGVTQSIRVWHAGNREKKVEAIKLRWRVSYKVGGELRNEMGEIPEFSIA</sequence>
<dbReference type="Pfam" id="PF02883">
    <property type="entry name" value="Alpha_adaptinC2"/>
    <property type="match status" value="1"/>
</dbReference>
<dbReference type="PROSITE" id="PS50179">
    <property type="entry name" value="VHS"/>
    <property type="match status" value="1"/>
</dbReference>
<name>A0ABQ0GIN7_9PEZI</name>
<evidence type="ECO:0000259" key="7">
    <source>
        <dbReference type="PROSITE" id="PS50179"/>
    </source>
</evidence>
<evidence type="ECO:0000259" key="8">
    <source>
        <dbReference type="PROSITE" id="PS50180"/>
    </source>
</evidence>
<protein>
    <submittedName>
        <fullName evidence="10">ARF-binding protein</fullName>
    </submittedName>
</protein>
<dbReference type="InterPro" id="IPR002014">
    <property type="entry name" value="VHS_dom"/>
</dbReference>
<dbReference type="SMART" id="SM00809">
    <property type="entry name" value="Alpha_adaptinC2"/>
    <property type="match status" value="1"/>
</dbReference>
<dbReference type="InterPro" id="IPR008942">
    <property type="entry name" value="ENTH_VHS"/>
</dbReference>
<dbReference type="InterPro" id="IPR041198">
    <property type="entry name" value="GGA_N-GAT"/>
</dbReference>
<dbReference type="Gene3D" id="1.20.58.160">
    <property type="match status" value="1"/>
</dbReference>
<evidence type="ECO:0000256" key="1">
    <source>
        <dbReference type="ARBA" id="ARBA00004601"/>
    </source>
</evidence>
<evidence type="ECO:0000256" key="5">
    <source>
        <dbReference type="ARBA" id="ARBA00023034"/>
    </source>
</evidence>
<gene>
    <name evidence="10" type="primary">GGA2</name>
    <name evidence="10" type="ORF">MFIFM68171_07833</name>
</gene>
<feature type="compositionally biased region" description="Low complexity" evidence="6">
    <location>
        <begin position="435"/>
        <end position="448"/>
    </location>
</feature>
<organism evidence="10 11">
    <name type="scientific">Madurella fahalii</name>
    <dbReference type="NCBI Taxonomy" id="1157608"/>
    <lineage>
        <taxon>Eukaryota</taxon>
        <taxon>Fungi</taxon>
        <taxon>Dikarya</taxon>
        <taxon>Ascomycota</taxon>
        <taxon>Pezizomycotina</taxon>
        <taxon>Sordariomycetes</taxon>
        <taxon>Sordariomycetidae</taxon>
        <taxon>Sordariales</taxon>
        <taxon>Sordariales incertae sedis</taxon>
        <taxon>Madurella</taxon>
    </lineage>
</organism>
<dbReference type="Pfam" id="PF18308">
    <property type="entry name" value="GGA_N-GAT"/>
    <property type="match status" value="1"/>
</dbReference>
<dbReference type="Gene3D" id="2.60.40.1230">
    <property type="match status" value="1"/>
</dbReference>
<feature type="domain" description="GAE" evidence="8">
    <location>
        <begin position="513"/>
        <end position="633"/>
    </location>
</feature>
<feature type="compositionally biased region" description="Low complexity" evidence="6">
    <location>
        <begin position="484"/>
        <end position="494"/>
    </location>
</feature>
<dbReference type="PROSITE" id="PS50180">
    <property type="entry name" value="GAE"/>
    <property type="match status" value="1"/>
</dbReference>
<dbReference type="Pfam" id="PF03127">
    <property type="entry name" value="GAT"/>
    <property type="match status" value="1"/>
</dbReference>
<dbReference type="PROSITE" id="PS50909">
    <property type="entry name" value="GAT"/>
    <property type="match status" value="1"/>
</dbReference>
<keyword evidence="11" id="KW-1185">Reference proteome</keyword>
<dbReference type="InterPro" id="IPR004152">
    <property type="entry name" value="GAT_dom"/>
</dbReference>
<comment type="subunit">
    <text evidence="2">Component of the ESCRT-0 complex composed of HSE1 and VPS27.</text>
</comment>
<feature type="domain" description="GAT" evidence="9">
    <location>
        <begin position="195"/>
        <end position="322"/>
    </location>
</feature>
<dbReference type="SUPFAM" id="SSF48464">
    <property type="entry name" value="ENTH/VHS domain"/>
    <property type="match status" value="1"/>
</dbReference>
<dbReference type="InterPro" id="IPR013041">
    <property type="entry name" value="Clathrin_app_Ig-like_sf"/>
</dbReference>
<evidence type="ECO:0000313" key="10">
    <source>
        <dbReference type="EMBL" id="GAB1317623.1"/>
    </source>
</evidence>
<dbReference type="InterPro" id="IPR052653">
    <property type="entry name" value="ARF-binding"/>
</dbReference>
<feature type="compositionally biased region" description="Polar residues" evidence="6">
    <location>
        <begin position="415"/>
        <end position="426"/>
    </location>
</feature>
<dbReference type="CDD" id="cd14235">
    <property type="entry name" value="GAT_GGA_fungi"/>
    <property type="match status" value="1"/>
</dbReference>
<dbReference type="InterPro" id="IPR038425">
    <property type="entry name" value="GAT_sf"/>
</dbReference>
<comment type="caution">
    <text evidence="10">The sequence shown here is derived from an EMBL/GenBank/DDBJ whole genome shotgun (WGS) entry which is preliminary data.</text>
</comment>
<dbReference type="PANTHER" id="PTHR47180">
    <property type="entry name" value="ADP-RIBOSYLATION FACTOR-BINDING PROTEIN GGA1-RELATED"/>
    <property type="match status" value="1"/>
</dbReference>
<dbReference type="Proteomes" id="UP001628179">
    <property type="component" value="Unassembled WGS sequence"/>
</dbReference>
<keyword evidence="5" id="KW-0333">Golgi apparatus</keyword>
<dbReference type="InterPro" id="IPR008152">
    <property type="entry name" value="Clathrin_a/b/g-adaptin_app_Ig"/>
</dbReference>
<keyword evidence="4" id="KW-0653">Protein transport</keyword>
<dbReference type="GeneID" id="98178576"/>
<evidence type="ECO:0000313" key="11">
    <source>
        <dbReference type="Proteomes" id="UP001628179"/>
    </source>
</evidence>
<reference evidence="10 11" key="1">
    <citation type="submission" date="2024-09" db="EMBL/GenBank/DDBJ databases">
        <title>Itraconazole resistance in Madurella fahalii resulting from another homologue of gene encoding cytochrome P450 14-alpha sterol demethylase (CYP51).</title>
        <authorList>
            <person name="Yoshioka I."/>
            <person name="Fahal A.H."/>
            <person name="Kaneko S."/>
            <person name="Yaguchi T."/>
        </authorList>
    </citation>
    <scope>NUCLEOTIDE SEQUENCE [LARGE SCALE GENOMIC DNA]</scope>
    <source>
        <strain evidence="10 11">IFM 68171</strain>
    </source>
</reference>
<dbReference type="CDD" id="cd16998">
    <property type="entry name" value="VHS_GGA_fungi"/>
    <property type="match status" value="1"/>
</dbReference>
<evidence type="ECO:0000256" key="4">
    <source>
        <dbReference type="ARBA" id="ARBA00022927"/>
    </source>
</evidence>
<dbReference type="Gene3D" id="1.25.40.90">
    <property type="match status" value="1"/>
</dbReference>
<dbReference type="InterPro" id="IPR008153">
    <property type="entry name" value="GAE_dom"/>
</dbReference>
<dbReference type="SUPFAM" id="SSF49348">
    <property type="entry name" value="Clathrin adaptor appendage domain"/>
    <property type="match status" value="1"/>
</dbReference>
<dbReference type="EMBL" id="BAAFSV010000004">
    <property type="protein sequence ID" value="GAB1317623.1"/>
    <property type="molecule type" value="Genomic_DNA"/>
</dbReference>
<accession>A0ABQ0GIN7</accession>
<evidence type="ECO:0000259" key="9">
    <source>
        <dbReference type="PROSITE" id="PS50909"/>
    </source>
</evidence>
<proteinExistence type="predicted"/>
<feature type="domain" description="VHS" evidence="7">
    <location>
        <begin position="32"/>
        <end position="168"/>
    </location>
</feature>
<dbReference type="Gene3D" id="1.20.5.170">
    <property type="match status" value="1"/>
</dbReference>
<dbReference type="Pfam" id="PF00790">
    <property type="entry name" value="VHS"/>
    <property type="match status" value="1"/>
</dbReference>
<comment type="subcellular location">
    <subcellularLocation>
        <location evidence="1">Golgi apparatus</location>
        <location evidence="1">trans-Golgi network</location>
    </subcellularLocation>
</comment>
<keyword evidence="3" id="KW-0813">Transport</keyword>
<feature type="region of interest" description="Disordered" evidence="6">
    <location>
        <begin position="415"/>
        <end position="513"/>
    </location>
</feature>
<dbReference type="SUPFAM" id="SSF89009">
    <property type="entry name" value="GAT-like domain"/>
    <property type="match status" value="1"/>
</dbReference>
<evidence type="ECO:0000256" key="2">
    <source>
        <dbReference type="ARBA" id="ARBA00011446"/>
    </source>
</evidence>
<dbReference type="PANTHER" id="PTHR47180:SF1">
    <property type="entry name" value="ADP-RIBOSYLATION FACTOR-BINDING PROTEIN GGA1-RELATED"/>
    <property type="match status" value="1"/>
</dbReference>